<gene>
    <name evidence="3" type="ordered locus">RER_pREL1-01910</name>
</gene>
<evidence type="ECO:0000313" key="4">
    <source>
        <dbReference type="Proteomes" id="UP000002204"/>
    </source>
</evidence>
<dbReference type="RefSeq" id="WP_011331604.1">
    <property type="nucleotide sequence ID" value="NC_007491.1"/>
</dbReference>
<dbReference type="Pfam" id="PF13276">
    <property type="entry name" value="HTH_21"/>
    <property type="match status" value="1"/>
</dbReference>
<dbReference type="InterPro" id="IPR050900">
    <property type="entry name" value="Transposase_IS3/IS150/IS904"/>
</dbReference>
<feature type="domain" description="HTH-like" evidence="2">
    <location>
        <begin position="40"/>
        <end position="93"/>
    </location>
</feature>
<keyword evidence="3" id="KW-0614">Plasmid</keyword>
<reference evidence="3 4" key="2">
    <citation type="journal article" date="2006" name="Environ. Microbiol.">
        <title>Sequence analysis of three plasmids harboured in Rhodococcus erythropolis strain PR4.</title>
        <authorList>
            <person name="Sekine M."/>
            <person name="Tanikawa S."/>
            <person name="Omata S."/>
            <person name="Saito M."/>
            <person name="Fujisawa T."/>
            <person name="Tsukatani N."/>
            <person name="Tajima T."/>
            <person name="Sekigawa T."/>
            <person name="Kosugi H."/>
            <person name="Matsuo Y."/>
            <person name="Nishiko R."/>
            <person name="Imamura K."/>
            <person name="Ito M."/>
            <person name="Narita H."/>
            <person name="Tago S."/>
            <person name="Fujita N."/>
            <person name="Harayama S."/>
        </authorList>
    </citation>
    <scope>NUCLEOTIDE SEQUENCE [LARGE SCALE GENOMIC DNA]</scope>
    <source>
        <strain evidence="4">PR4 / NBRC 100887</strain>
        <plasmid evidence="3 4">pREL1</plasmid>
    </source>
</reference>
<protein>
    <submittedName>
        <fullName evidence="3">Putative transposase</fullName>
    </submittedName>
</protein>
<evidence type="ECO:0000313" key="3">
    <source>
        <dbReference type="EMBL" id="BAE46134.1"/>
    </source>
</evidence>
<proteinExistence type="predicted"/>
<dbReference type="HOGENOM" id="CLU_027402_21_8_11"/>
<feature type="region of interest" description="Disordered" evidence="1">
    <location>
        <begin position="88"/>
        <end position="117"/>
    </location>
</feature>
<dbReference type="InterPro" id="IPR025948">
    <property type="entry name" value="HTH-like_dom"/>
</dbReference>
<feature type="compositionally biased region" description="Basic and acidic residues" evidence="1">
    <location>
        <begin position="107"/>
        <end position="117"/>
    </location>
</feature>
<sequence>MTKEGLPVRTACRILEVSESGFYEWRNRPPSERSLRHAWLTQLIIEVHTASHGTYGARRVHAELTLGHGIAVGHGRIELLMRTAGVKGLPGNKRARSKHQTPTATDLVDRNFTRDKG</sequence>
<organism evidence="3 4">
    <name type="scientific">Rhodococcus erythropolis (strain PR4 / NBRC 100887)</name>
    <dbReference type="NCBI Taxonomy" id="234621"/>
    <lineage>
        <taxon>Bacteria</taxon>
        <taxon>Bacillati</taxon>
        <taxon>Actinomycetota</taxon>
        <taxon>Actinomycetes</taxon>
        <taxon>Mycobacteriales</taxon>
        <taxon>Nocardiaceae</taxon>
        <taxon>Rhodococcus</taxon>
        <taxon>Rhodococcus erythropolis group</taxon>
    </lineage>
</organism>
<dbReference type="PANTHER" id="PTHR46889:SF4">
    <property type="entry name" value="TRANSPOSASE INSO FOR INSERTION SEQUENCE ELEMENT IS911B-RELATED"/>
    <property type="match status" value="1"/>
</dbReference>
<dbReference type="AlphaFoldDB" id="Q3L9H9"/>
<name>Q3L9H9_RHOE4</name>
<geneLocation type="plasmid" evidence="3 4">
    <name>pREL1</name>
</geneLocation>
<dbReference type="Proteomes" id="UP000002204">
    <property type="component" value="Plasmid pREL1"/>
</dbReference>
<evidence type="ECO:0000256" key="1">
    <source>
        <dbReference type="SAM" id="MobiDB-lite"/>
    </source>
</evidence>
<dbReference type="EMBL" id="AP008931">
    <property type="protein sequence ID" value="BAE46134.1"/>
    <property type="molecule type" value="Genomic_DNA"/>
</dbReference>
<dbReference type="PANTHER" id="PTHR46889">
    <property type="entry name" value="TRANSPOSASE INSF FOR INSERTION SEQUENCE IS3B-RELATED"/>
    <property type="match status" value="1"/>
</dbReference>
<dbReference type="KEGG" id="rer:RER_pREL1-01910"/>
<evidence type="ECO:0000259" key="2">
    <source>
        <dbReference type="Pfam" id="PF13276"/>
    </source>
</evidence>
<reference evidence="4" key="1">
    <citation type="submission" date="2005-03" db="EMBL/GenBank/DDBJ databases">
        <title>Comparison of the complete genome sequences of Rhodococcus erythropolis PR4 and Rhodococcus opacus B4.</title>
        <authorList>
            <person name="Takarada H."/>
            <person name="Sekine M."/>
            <person name="Hosoyama A."/>
            <person name="Yamada R."/>
            <person name="Fujisawa T."/>
            <person name="Omata S."/>
            <person name="Shimizu A."/>
            <person name="Tsukatani N."/>
            <person name="Tanikawa S."/>
            <person name="Fujita N."/>
            <person name="Harayama S."/>
        </authorList>
    </citation>
    <scope>NUCLEOTIDE SEQUENCE [LARGE SCALE GENOMIC DNA]</scope>
    <source>
        <strain evidence="4">PR4 / NBRC 100887</strain>
        <plasmid evidence="4">pREL1</plasmid>
    </source>
</reference>
<accession>Q3L9H9</accession>